<dbReference type="EMBL" id="JXLP01000002">
    <property type="protein sequence ID" value="KIL79728.1"/>
    <property type="molecule type" value="Genomic_DNA"/>
</dbReference>
<reference evidence="1 2" key="1">
    <citation type="submission" date="2015-01" db="EMBL/GenBank/DDBJ databases">
        <title>Genome Assembly of Bacillus badius MTCC 1458.</title>
        <authorList>
            <person name="Verma A."/>
            <person name="Khatri I."/>
            <person name="Mual P."/>
            <person name="Subramanian S."/>
            <person name="Krishnamurthi S."/>
        </authorList>
    </citation>
    <scope>NUCLEOTIDE SEQUENCE [LARGE SCALE GENOMIC DNA]</scope>
    <source>
        <strain evidence="1 2">MTCC 1458</strain>
    </source>
</reference>
<accession>A0ABR5AZQ3</accession>
<dbReference type="Pfam" id="PF11079">
    <property type="entry name" value="YqhG"/>
    <property type="match status" value="1"/>
</dbReference>
<protein>
    <submittedName>
        <fullName evidence="1">Conserved protein YqhG</fullName>
    </submittedName>
</protein>
<organism evidence="1 2">
    <name type="scientific">Bacillus badius</name>
    <dbReference type="NCBI Taxonomy" id="1455"/>
    <lineage>
        <taxon>Bacteria</taxon>
        <taxon>Bacillati</taxon>
        <taxon>Bacillota</taxon>
        <taxon>Bacilli</taxon>
        <taxon>Bacillales</taxon>
        <taxon>Bacillaceae</taxon>
        <taxon>Pseudobacillus</taxon>
    </lineage>
</organism>
<dbReference type="RefSeq" id="WP_041097208.1">
    <property type="nucleotide sequence ID" value="NZ_JARTHD010000004.1"/>
</dbReference>
<keyword evidence="2" id="KW-1185">Reference proteome</keyword>
<sequence>MKNEIHLFLENYFKAAECTFLESTEGSLSVKLTPEIDKELMNRPFYWHYAEKTGMKGEPLSLTLITDPIKAPGEIEGESIHFGTPRLHQIFQSAKGHTGFIRLYEQRKSGSRQPLHPWLLVNIKVSYEANHKKDIFYSLGLSLIHGAIQEEFMNVLNRKLLVSKIPDFSFTITPLIKPKSGVKRLQRFLISRLEQENHDWAVRARKEWEEDLLLLDYFYEEEEKPEAYFIEKAALEKQYAPKIHVSIINGGIVYLHS</sequence>
<evidence type="ECO:0000313" key="2">
    <source>
        <dbReference type="Proteomes" id="UP000031982"/>
    </source>
</evidence>
<comment type="caution">
    <text evidence="1">The sequence shown here is derived from an EMBL/GenBank/DDBJ whole genome shotgun (WGS) entry which is preliminary data.</text>
</comment>
<name>A0ABR5AZQ3_BACBA</name>
<dbReference type="Proteomes" id="UP000031982">
    <property type="component" value="Unassembled WGS sequence"/>
</dbReference>
<proteinExistence type="predicted"/>
<gene>
    <name evidence="1" type="ORF">SD77_2182</name>
</gene>
<evidence type="ECO:0000313" key="1">
    <source>
        <dbReference type="EMBL" id="KIL79728.1"/>
    </source>
</evidence>
<dbReference type="InterPro" id="IPR024562">
    <property type="entry name" value="YqhG"/>
</dbReference>